<dbReference type="EMBL" id="JQIM01000007">
    <property type="protein sequence ID" value="KGX17082.1"/>
    <property type="molecule type" value="Genomic_DNA"/>
</dbReference>
<dbReference type="Proteomes" id="UP000030475">
    <property type="component" value="Unassembled WGS sequence"/>
</dbReference>
<sequence>MLAKRTVLMLLIGLSTAYAANASEQLGQAATDTSARIGSTPGVSSPSNSQVTMEVRRALGNASGMDVSRISVIADAGTVTLLGSTTNYQQIDRAQQLAESVGAVKNVINHLTVRNAGRGS</sequence>
<feature type="chain" id="PRO_5041403248" evidence="2">
    <location>
        <begin position="20"/>
        <end position="120"/>
    </location>
</feature>
<dbReference type="PANTHER" id="PTHR34606">
    <property type="entry name" value="BON DOMAIN-CONTAINING PROTEIN"/>
    <property type="match status" value="1"/>
</dbReference>
<accession>A0AA40MH98</accession>
<feature type="signal peptide" evidence="2">
    <location>
        <begin position="1"/>
        <end position="19"/>
    </location>
</feature>
<keyword evidence="2" id="KW-0732">Signal</keyword>
<dbReference type="Pfam" id="PF04972">
    <property type="entry name" value="BON"/>
    <property type="match status" value="1"/>
</dbReference>
<evidence type="ECO:0000256" key="2">
    <source>
        <dbReference type="SAM" id="SignalP"/>
    </source>
</evidence>
<feature type="region of interest" description="Disordered" evidence="1">
    <location>
        <begin position="29"/>
        <end position="51"/>
    </location>
</feature>
<evidence type="ECO:0000259" key="3">
    <source>
        <dbReference type="PROSITE" id="PS50914"/>
    </source>
</evidence>
<dbReference type="InterPro" id="IPR051686">
    <property type="entry name" value="Lipoprotein_DolP"/>
</dbReference>
<dbReference type="AlphaFoldDB" id="A0AA40MH98"/>
<feature type="domain" description="BON" evidence="3">
    <location>
        <begin position="47"/>
        <end position="115"/>
    </location>
</feature>
<organism evidence="4 5">
    <name type="scientific">Burkholderia pseudomallei</name>
    <name type="common">Pseudomonas pseudomallei</name>
    <dbReference type="NCBI Taxonomy" id="28450"/>
    <lineage>
        <taxon>Bacteria</taxon>
        <taxon>Pseudomonadati</taxon>
        <taxon>Pseudomonadota</taxon>
        <taxon>Betaproteobacteria</taxon>
        <taxon>Burkholderiales</taxon>
        <taxon>Burkholderiaceae</taxon>
        <taxon>Burkholderia</taxon>
        <taxon>pseudomallei group</taxon>
    </lineage>
</organism>
<dbReference type="PROSITE" id="PS50914">
    <property type="entry name" value="BON"/>
    <property type="match status" value="1"/>
</dbReference>
<reference evidence="4 5" key="1">
    <citation type="submission" date="2014-08" db="EMBL/GenBank/DDBJ databases">
        <authorList>
            <person name="Bunnell A."/>
            <person name="Chain P.S."/>
            <person name="Chertkov O."/>
            <person name="Currie B.J."/>
            <person name="Daligault H.E."/>
            <person name="Davenport K.W."/>
            <person name="Davis C."/>
            <person name="Gleasner C.D."/>
            <person name="Johnson S.L."/>
            <person name="Kaestli M."/>
            <person name="Koren S."/>
            <person name="Kunde Y.A."/>
            <person name="Mayo M."/>
            <person name="McMurry K.K."/>
            <person name="Price E.P."/>
            <person name="Reitenga K.G."/>
            <person name="Robison R."/>
            <person name="Rosovitz M.J."/>
            <person name="Sarovich D.S."/>
            <person name="Teshima H."/>
        </authorList>
    </citation>
    <scope>NUCLEOTIDE SEQUENCE [LARGE SCALE GENOMIC DNA]</scope>
    <source>
        <strain evidence="4 5">MSHR44</strain>
    </source>
</reference>
<dbReference type="PANTHER" id="PTHR34606:SF15">
    <property type="entry name" value="BON DOMAIN-CONTAINING PROTEIN"/>
    <property type="match status" value="1"/>
</dbReference>
<evidence type="ECO:0000256" key="1">
    <source>
        <dbReference type="SAM" id="MobiDB-lite"/>
    </source>
</evidence>
<evidence type="ECO:0000313" key="4">
    <source>
        <dbReference type="EMBL" id="KGX17082.1"/>
    </source>
</evidence>
<name>A0AA40MH98_BURPE</name>
<comment type="caution">
    <text evidence="4">The sequence shown here is derived from an EMBL/GenBank/DDBJ whole genome shotgun (WGS) entry which is preliminary data.</text>
</comment>
<evidence type="ECO:0000313" key="5">
    <source>
        <dbReference type="Proteomes" id="UP000030475"/>
    </source>
</evidence>
<dbReference type="Gene3D" id="3.30.1340.30">
    <property type="match status" value="1"/>
</dbReference>
<gene>
    <name evidence="4" type="ORF">Y036_6098</name>
</gene>
<dbReference type="InterPro" id="IPR007055">
    <property type="entry name" value="BON_dom"/>
</dbReference>
<protein>
    <submittedName>
        <fullName evidence="4">BON domain protein</fullName>
    </submittedName>
</protein>
<proteinExistence type="predicted"/>